<dbReference type="GO" id="GO:0001605">
    <property type="term" value="F:adrenomedullin receptor activity"/>
    <property type="evidence" value="ECO:0007669"/>
    <property type="project" value="Ensembl"/>
</dbReference>
<keyword evidence="7 11" id="KW-1133">Transmembrane helix</keyword>
<dbReference type="GO" id="GO:0072659">
    <property type="term" value="P:protein localization to plasma membrane"/>
    <property type="evidence" value="ECO:0007669"/>
    <property type="project" value="Ensembl"/>
</dbReference>
<keyword evidence="8 11" id="KW-0472">Membrane</keyword>
<evidence type="ECO:0000256" key="3">
    <source>
        <dbReference type="ARBA" id="ARBA00022448"/>
    </source>
</evidence>
<dbReference type="Ensembl" id="ENSSCAT00000009822.1">
    <property type="protein sequence ID" value="ENSSCAP00000008717.1"/>
    <property type="gene ID" value="ENSSCAG00000006645.1"/>
</dbReference>
<evidence type="ECO:0000256" key="11">
    <source>
        <dbReference type="SAM" id="Phobius"/>
    </source>
</evidence>
<keyword evidence="4" id="KW-1003">Cell membrane</keyword>
<dbReference type="Proteomes" id="UP000694409">
    <property type="component" value="Unassembled WGS sequence"/>
</dbReference>
<evidence type="ECO:0000256" key="4">
    <source>
        <dbReference type="ARBA" id="ARBA00022475"/>
    </source>
</evidence>
<keyword evidence="5 11" id="KW-0812">Transmembrane</keyword>
<dbReference type="GO" id="GO:0001570">
    <property type="term" value="P:vasculogenesis"/>
    <property type="evidence" value="ECO:0007669"/>
    <property type="project" value="Ensembl"/>
</dbReference>
<dbReference type="GO" id="GO:0009986">
    <property type="term" value="C:cell surface"/>
    <property type="evidence" value="ECO:0007669"/>
    <property type="project" value="Ensembl"/>
</dbReference>
<dbReference type="Pfam" id="PF04901">
    <property type="entry name" value="RAMP"/>
    <property type="match status" value="1"/>
</dbReference>
<dbReference type="GO" id="GO:0015026">
    <property type="term" value="F:coreceptor activity"/>
    <property type="evidence" value="ECO:0007669"/>
    <property type="project" value="Ensembl"/>
</dbReference>
<dbReference type="Gene3D" id="1.10.150.510">
    <property type="entry name" value="Receptor activity modifying family"/>
    <property type="match status" value="1"/>
</dbReference>
<evidence type="ECO:0000256" key="10">
    <source>
        <dbReference type="ARBA" id="ARBA00023170"/>
    </source>
</evidence>
<evidence type="ECO:0000313" key="12">
    <source>
        <dbReference type="Ensembl" id="ENSSCAP00000008717.1"/>
    </source>
</evidence>
<dbReference type="GeneTree" id="ENSGT00940000160264"/>
<name>A0A8C9UBI9_SERCA</name>
<dbReference type="GO" id="GO:0007189">
    <property type="term" value="P:adenylate cyclase-activating G protein-coupled receptor signaling pathway"/>
    <property type="evidence" value="ECO:0007669"/>
    <property type="project" value="Ensembl"/>
</dbReference>
<dbReference type="GO" id="GO:0008277">
    <property type="term" value="P:regulation of G protein-coupled receptor signaling pathway"/>
    <property type="evidence" value="ECO:0007669"/>
    <property type="project" value="InterPro"/>
</dbReference>
<dbReference type="GO" id="GO:0150060">
    <property type="term" value="P:amylin receptor 2 signaling pathway"/>
    <property type="evidence" value="ECO:0007669"/>
    <property type="project" value="Ensembl"/>
</dbReference>
<dbReference type="GO" id="GO:0097084">
    <property type="term" value="P:vascular associated smooth muscle cell development"/>
    <property type="evidence" value="ECO:0007669"/>
    <property type="project" value="Ensembl"/>
</dbReference>
<keyword evidence="3" id="KW-0813">Transport</keyword>
<organism evidence="12 13">
    <name type="scientific">Serinus canaria</name>
    <name type="common">Island canary</name>
    <name type="synonym">Fringilla canaria</name>
    <dbReference type="NCBI Taxonomy" id="9135"/>
    <lineage>
        <taxon>Eukaryota</taxon>
        <taxon>Metazoa</taxon>
        <taxon>Chordata</taxon>
        <taxon>Craniata</taxon>
        <taxon>Vertebrata</taxon>
        <taxon>Euteleostomi</taxon>
        <taxon>Archelosauria</taxon>
        <taxon>Archosauria</taxon>
        <taxon>Dinosauria</taxon>
        <taxon>Saurischia</taxon>
        <taxon>Theropoda</taxon>
        <taxon>Coelurosauria</taxon>
        <taxon>Aves</taxon>
        <taxon>Neognathae</taxon>
        <taxon>Neoaves</taxon>
        <taxon>Telluraves</taxon>
        <taxon>Australaves</taxon>
        <taxon>Passeriformes</taxon>
        <taxon>Passeroidea</taxon>
        <taxon>Fringillidae</taxon>
        <taxon>Carduelinae</taxon>
        <taxon>Serinus</taxon>
    </lineage>
</organism>
<evidence type="ECO:0000256" key="7">
    <source>
        <dbReference type="ARBA" id="ARBA00022989"/>
    </source>
</evidence>
<keyword evidence="9" id="KW-1015">Disulfide bond</keyword>
<dbReference type="PANTHER" id="PTHR14076:SF9">
    <property type="entry name" value="RECEPTOR ACTIVITY-MODIFYING PROTEIN 2"/>
    <property type="match status" value="1"/>
</dbReference>
<accession>A0A8C9UBI9</accession>
<dbReference type="AlphaFoldDB" id="A0A8C9UBI9"/>
<dbReference type="GO" id="GO:0031623">
    <property type="term" value="P:receptor internalization"/>
    <property type="evidence" value="ECO:0007669"/>
    <property type="project" value="Ensembl"/>
</dbReference>
<evidence type="ECO:0000256" key="9">
    <source>
        <dbReference type="ARBA" id="ARBA00023157"/>
    </source>
</evidence>
<dbReference type="GO" id="GO:0032870">
    <property type="term" value="P:cellular response to hormone stimulus"/>
    <property type="evidence" value="ECO:0007669"/>
    <property type="project" value="TreeGrafter"/>
</dbReference>
<keyword evidence="10" id="KW-0675">Receptor</keyword>
<dbReference type="GO" id="GO:1903143">
    <property type="term" value="C:adrenomedullin receptor complex"/>
    <property type="evidence" value="ECO:0007669"/>
    <property type="project" value="Ensembl"/>
</dbReference>
<keyword evidence="13" id="KW-1185">Reference proteome</keyword>
<reference evidence="12" key="2">
    <citation type="submission" date="2025-09" db="UniProtKB">
        <authorList>
            <consortium name="Ensembl"/>
        </authorList>
    </citation>
    <scope>IDENTIFICATION</scope>
</reference>
<dbReference type="GO" id="GO:0008217">
    <property type="term" value="P:regulation of blood pressure"/>
    <property type="evidence" value="ECO:0007669"/>
    <property type="project" value="Ensembl"/>
</dbReference>
<reference evidence="12" key="1">
    <citation type="submission" date="2025-08" db="UniProtKB">
        <authorList>
            <consortium name="Ensembl"/>
        </authorList>
    </citation>
    <scope>IDENTIFICATION</scope>
</reference>
<dbReference type="GO" id="GO:0002040">
    <property type="term" value="P:sprouting angiogenesis"/>
    <property type="evidence" value="ECO:0007669"/>
    <property type="project" value="Ensembl"/>
</dbReference>
<evidence type="ECO:0000256" key="8">
    <source>
        <dbReference type="ARBA" id="ARBA00023136"/>
    </source>
</evidence>
<dbReference type="GO" id="GO:0035924">
    <property type="term" value="P:cellular response to vascular endothelial growth factor stimulus"/>
    <property type="evidence" value="ECO:0007669"/>
    <property type="project" value="Ensembl"/>
</dbReference>
<dbReference type="GO" id="GO:0043116">
    <property type="term" value="P:negative regulation of vascular permeability"/>
    <property type="evidence" value="ECO:0007669"/>
    <property type="project" value="Ensembl"/>
</dbReference>
<dbReference type="InterPro" id="IPR038126">
    <property type="entry name" value="RAMP_sf"/>
</dbReference>
<protein>
    <submittedName>
        <fullName evidence="12">Receptor activity modifying protein 2</fullName>
    </submittedName>
</protein>
<proteinExistence type="inferred from homology"/>
<dbReference type="GO" id="GO:0070830">
    <property type="term" value="P:bicellular tight junction assembly"/>
    <property type="evidence" value="ECO:0007669"/>
    <property type="project" value="Ensembl"/>
</dbReference>
<evidence type="ECO:0000256" key="2">
    <source>
        <dbReference type="ARBA" id="ARBA00007087"/>
    </source>
</evidence>
<dbReference type="InterPro" id="IPR006985">
    <property type="entry name" value="RAMP"/>
</dbReference>
<dbReference type="GO" id="GO:0005737">
    <property type="term" value="C:cytoplasm"/>
    <property type="evidence" value="ECO:0007669"/>
    <property type="project" value="Ensembl"/>
</dbReference>
<dbReference type="GO" id="GO:0070831">
    <property type="term" value="P:basement membrane assembly"/>
    <property type="evidence" value="ECO:0007669"/>
    <property type="project" value="Ensembl"/>
</dbReference>
<keyword evidence="6" id="KW-0732">Signal</keyword>
<dbReference type="GO" id="GO:0007507">
    <property type="term" value="P:heart development"/>
    <property type="evidence" value="ECO:0007669"/>
    <property type="project" value="Ensembl"/>
</dbReference>
<feature type="transmembrane region" description="Helical" evidence="11">
    <location>
        <begin position="176"/>
        <end position="197"/>
    </location>
</feature>
<dbReference type="GO" id="GO:0006886">
    <property type="term" value="P:intracellular protein transport"/>
    <property type="evidence" value="ECO:0007669"/>
    <property type="project" value="InterPro"/>
</dbReference>
<dbReference type="GO" id="GO:2000352">
    <property type="term" value="P:negative regulation of endothelial cell apoptotic process"/>
    <property type="evidence" value="ECO:0007669"/>
    <property type="project" value="Ensembl"/>
</dbReference>
<evidence type="ECO:0000256" key="6">
    <source>
        <dbReference type="ARBA" id="ARBA00022729"/>
    </source>
</evidence>
<sequence length="206" mass="23114">MPAGAGTARDSAGSRRESRFGAALSNLIFHTSPVVKLPLSEERSCFLLFPLKSLSRSLAGRLWQDGTAHAHELRPSLPRAPAALRAPGDWPLSHRHCDNKLQPGHWDKPTHSHIQLDSPAHGPYSELQLCLEEWAERLNHSYPNALAEQYIFQSHHLYFHNCTLEHPVYFDPPEDVLLAMIIAPICLIPFLVTLVIWRSKDGKAQA</sequence>
<dbReference type="GO" id="GO:0045766">
    <property type="term" value="P:positive regulation of angiogenesis"/>
    <property type="evidence" value="ECO:0007669"/>
    <property type="project" value="Ensembl"/>
</dbReference>
<dbReference type="GO" id="GO:0034333">
    <property type="term" value="P:adherens junction assembly"/>
    <property type="evidence" value="ECO:0007669"/>
    <property type="project" value="Ensembl"/>
</dbReference>
<dbReference type="GO" id="GO:0010628">
    <property type="term" value="P:positive regulation of gene expression"/>
    <property type="evidence" value="ECO:0007669"/>
    <property type="project" value="Ensembl"/>
</dbReference>
<gene>
    <name evidence="12" type="primary">RAMP2</name>
</gene>
<dbReference type="GO" id="GO:1990410">
    <property type="term" value="P:adrenomedullin receptor signaling pathway"/>
    <property type="evidence" value="ECO:0007669"/>
    <property type="project" value="Ensembl"/>
</dbReference>
<comment type="subcellular location">
    <subcellularLocation>
        <location evidence="1">Cell membrane</location>
        <topology evidence="1">Single-pass type I membrane protein</topology>
    </subcellularLocation>
</comment>
<comment type="similarity">
    <text evidence="2">Belongs to the RAMP family.</text>
</comment>
<evidence type="ECO:0000256" key="1">
    <source>
        <dbReference type="ARBA" id="ARBA00004251"/>
    </source>
</evidence>
<dbReference type="GO" id="GO:1990409">
    <property type="term" value="F:adrenomedullin binding"/>
    <property type="evidence" value="ECO:0007669"/>
    <property type="project" value="Ensembl"/>
</dbReference>
<dbReference type="PANTHER" id="PTHR14076">
    <property type="entry name" value="RECEPTOR ACTIVITY MODIFYING PROTEIN RAMP"/>
    <property type="match status" value="1"/>
</dbReference>
<dbReference type="GO" id="GO:0006816">
    <property type="term" value="P:calcium ion transport"/>
    <property type="evidence" value="ECO:0007669"/>
    <property type="project" value="Ensembl"/>
</dbReference>
<evidence type="ECO:0000256" key="5">
    <source>
        <dbReference type="ARBA" id="ARBA00022692"/>
    </source>
</evidence>
<dbReference type="GO" id="GO:2001214">
    <property type="term" value="P:positive regulation of vasculogenesis"/>
    <property type="evidence" value="ECO:0007669"/>
    <property type="project" value="Ensembl"/>
</dbReference>
<evidence type="ECO:0000313" key="13">
    <source>
        <dbReference type="Proteomes" id="UP000694409"/>
    </source>
</evidence>